<evidence type="ECO:0000313" key="4">
    <source>
        <dbReference type="Proteomes" id="UP000198942"/>
    </source>
</evidence>
<dbReference type="RefSeq" id="WP_091220354.1">
    <property type="nucleotide sequence ID" value="NZ_FOCL01000016.1"/>
</dbReference>
<dbReference type="AlphaFoldDB" id="A0A1H8TKV0"/>
<reference evidence="4" key="1">
    <citation type="submission" date="2016-10" db="EMBL/GenBank/DDBJ databases">
        <authorList>
            <person name="Varghese N."/>
            <person name="Submissions S."/>
        </authorList>
    </citation>
    <scope>NUCLEOTIDE SEQUENCE [LARGE SCALE GENOMIC DNA]</scope>
    <source>
        <strain evidence="4">Gh-48</strain>
    </source>
</reference>
<dbReference type="STRING" id="551995.SAMN05192574_11622"/>
<dbReference type="EMBL" id="FOCL01000016">
    <property type="protein sequence ID" value="SEO91416.1"/>
    <property type="molecule type" value="Genomic_DNA"/>
</dbReference>
<feature type="chain" id="PRO_5011674891" evidence="2">
    <location>
        <begin position="22"/>
        <end position="135"/>
    </location>
</feature>
<evidence type="ECO:0000313" key="3">
    <source>
        <dbReference type="EMBL" id="SEO91416.1"/>
    </source>
</evidence>
<dbReference type="OrthoDB" id="7059836at2"/>
<sequence length="135" mass="15902">MSGKRLFFYAALIFSLLLADAKSNVLLAQSLKNTSEEDRLTDKLFELKEIKKLDKELKKYKANASFMTRETPSVQSPYYEISVGYNGPWHYETRYWFRIKNSYVNKEDIRPYLEVLDVVSGNYISLAKFRKAHRN</sequence>
<protein>
    <submittedName>
        <fullName evidence="3">Uncharacterized protein</fullName>
    </submittedName>
</protein>
<keyword evidence="4" id="KW-1185">Reference proteome</keyword>
<keyword evidence="1" id="KW-0175">Coiled coil</keyword>
<proteinExistence type="predicted"/>
<accession>A0A1H8TKV0</accession>
<feature type="coiled-coil region" evidence="1">
    <location>
        <begin position="43"/>
        <end position="70"/>
    </location>
</feature>
<keyword evidence="2" id="KW-0732">Signal</keyword>
<organism evidence="3 4">
    <name type="scientific">Mucilaginibacter gossypiicola</name>
    <dbReference type="NCBI Taxonomy" id="551995"/>
    <lineage>
        <taxon>Bacteria</taxon>
        <taxon>Pseudomonadati</taxon>
        <taxon>Bacteroidota</taxon>
        <taxon>Sphingobacteriia</taxon>
        <taxon>Sphingobacteriales</taxon>
        <taxon>Sphingobacteriaceae</taxon>
        <taxon>Mucilaginibacter</taxon>
    </lineage>
</organism>
<feature type="signal peptide" evidence="2">
    <location>
        <begin position="1"/>
        <end position="21"/>
    </location>
</feature>
<dbReference type="Proteomes" id="UP000198942">
    <property type="component" value="Unassembled WGS sequence"/>
</dbReference>
<evidence type="ECO:0000256" key="1">
    <source>
        <dbReference type="SAM" id="Coils"/>
    </source>
</evidence>
<evidence type="ECO:0000256" key="2">
    <source>
        <dbReference type="SAM" id="SignalP"/>
    </source>
</evidence>
<gene>
    <name evidence="3" type="ORF">SAMN05192574_11622</name>
</gene>
<name>A0A1H8TKV0_9SPHI</name>